<accession>A0AAD9P595</accession>
<reference evidence="1" key="1">
    <citation type="journal article" date="2023" name="Mol. Biol. Evol.">
        <title>Third-Generation Sequencing Reveals the Adaptive Role of the Epigenome in Three Deep-Sea Polychaetes.</title>
        <authorList>
            <person name="Perez M."/>
            <person name="Aroh O."/>
            <person name="Sun Y."/>
            <person name="Lan Y."/>
            <person name="Juniper S.K."/>
            <person name="Young C.R."/>
            <person name="Angers B."/>
            <person name="Qian P.Y."/>
        </authorList>
    </citation>
    <scope>NUCLEOTIDE SEQUENCE</scope>
    <source>
        <strain evidence="1">R07B-5</strain>
    </source>
</reference>
<evidence type="ECO:0000313" key="2">
    <source>
        <dbReference type="Proteomes" id="UP001209878"/>
    </source>
</evidence>
<dbReference type="AlphaFoldDB" id="A0AAD9P595"/>
<protein>
    <submittedName>
        <fullName evidence="1">Uncharacterized protein</fullName>
    </submittedName>
</protein>
<dbReference type="EMBL" id="JAODUO010000139">
    <property type="protein sequence ID" value="KAK2188220.1"/>
    <property type="molecule type" value="Genomic_DNA"/>
</dbReference>
<dbReference type="InterPro" id="IPR027897">
    <property type="entry name" value="DUF4559"/>
</dbReference>
<proteinExistence type="predicted"/>
<dbReference type="PANTHER" id="PTHR35083">
    <property type="entry name" value="RGD1565685 PROTEIN"/>
    <property type="match status" value="1"/>
</dbReference>
<dbReference type="PANTHER" id="PTHR35083:SF1">
    <property type="entry name" value="RGD1565685 PROTEIN"/>
    <property type="match status" value="1"/>
</dbReference>
<organism evidence="1 2">
    <name type="scientific">Ridgeia piscesae</name>
    <name type="common">Tubeworm</name>
    <dbReference type="NCBI Taxonomy" id="27915"/>
    <lineage>
        <taxon>Eukaryota</taxon>
        <taxon>Metazoa</taxon>
        <taxon>Spiralia</taxon>
        <taxon>Lophotrochozoa</taxon>
        <taxon>Annelida</taxon>
        <taxon>Polychaeta</taxon>
        <taxon>Sedentaria</taxon>
        <taxon>Canalipalpata</taxon>
        <taxon>Sabellida</taxon>
        <taxon>Siboglinidae</taxon>
        <taxon>Ridgeia</taxon>
    </lineage>
</organism>
<gene>
    <name evidence="1" type="ORF">NP493_139g01002</name>
</gene>
<sequence length="223" mass="24996">MAIISQFNTQEYYNFLKVGKALKRTAEGLSDYAENVIKTFHTSLLQQHGNAVCSSPGHRKKITYDKTRQSWKINCPSGVCRNWMSSIAAQYANPNPRNPPWICWENTNVNDWPVATQSWQLAKPFMSEGKASSCNSPADTDPAGIFQLLIYFKEFAAQGLNIQQVKDVRDIRNALMHSADSAVKTPDMKAHIQAMITLLQEPALSIYQCARDAINDLRQGAAE</sequence>
<comment type="caution">
    <text evidence="1">The sequence shown here is derived from an EMBL/GenBank/DDBJ whole genome shotgun (WGS) entry which is preliminary data.</text>
</comment>
<name>A0AAD9P595_RIDPI</name>
<keyword evidence="2" id="KW-1185">Reference proteome</keyword>
<dbReference type="Proteomes" id="UP001209878">
    <property type="component" value="Unassembled WGS sequence"/>
</dbReference>
<dbReference type="Pfam" id="PF15112">
    <property type="entry name" value="DUF4559"/>
    <property type="match status" value="1"/>
</dbReference>
<evidence type="ECO:0000313" key="1">
    <source>
        <dbReference type="EMBL" id="KAK2188220.1"/>
    </source>
</evidence>